<protein>
    <recommendedName>
        <fullName evidence="3">Ribosomal subunit interface protein</fullName>
    </recommendedName>
</protein>
<dbReference type="AlphaFoldDB" id="A0A2H0CZK1"/>
<gene>
    <name evidence="1" type="ORF">COW86_04305</name>
</gene>
<proteinExistence type="predicted"/>
<dbReference type="Proteomes" id="UP000230159">
    <property type="component" value="Unassembled WGS sequence"/>
</dbReference>
<dbReference type="Pfam" id="PF02482">
    <property type="entry name" value="Ribosomal_S30AE"/>
    <property type="match status" value="1"/>
</dbReference>
<comment type="caution">
    <text evidence="1">The sequence shown here is derived from an EMBL/GenBank/DDBJ whole genome shotgun (WGS) entry which is preliminary data.</text>
</comment>
<name>A0A2H0CZK1_9BACT</name>
<dbReference type="InterPro" id="IPR036567">
    <property type="entry name" value="RHF-like"/>
</dbReference>
<evidence type="ECO:0000313" key="1">
    <source>
        <dbReference type="EMBL" id="PIP75344.1"/>
    </source>
</evidence>
<reference evidence="1 2" key="1">
    <citation type="submission" date="2017-09" db="EMBL/GenBank/DDBJ databases">
        <title>Depth-based differentiation of microbial function through sediment-hosted aquifers and enrichment of novel symbionts in the deep terrestrial subsurface.</title>
        <authorList>
            <person name="Probst A.J."/>
            <person name="Ladd B."/>
            <person name="Jarett J.K."/>
            <person name="Geller-Mcgrath D.E."/>
            <person name="Sieber C.M."/>
            <person name="Emerson J.B."/>
            <person name="Anantharaman K."/>
            <person name="Thomas B.C."/>
            <person name="Malmstrom R."/>
            <person name="Stieglmeier M."/>
            <person name="Klingl A."/>
            <person name="Woyke T."/>
            <person name="Ryan C.M."/>
            <person name="Banfield J.F."/>
        </authorList>
    </citation>
    <scope>NUCLEOTIDE SEQUENCE [LARGE SCALE GENOMIC DNA]</scope>
    <source>
        <strain evidence="1">CG22_combo_CG10-13_8_21_14_all_39_9</strain>
    </source>
</reference>
<dbReference type="EMBL" id="PCTN01000186">
    <property type="protein sequence ID" value="PIP75344.1"/>
    <property type="molecule type" value="Genomic_DNA"/>
</dbReference>
<dbReference type="InterPro" id="IPR003489">
    <property type="entry name" value="RHF/RaiA"/>
</dbReference>
<organism evidence="1 2">
    <name type="scientific">Candidatus Kuenenbacteria bacterium CG22_combo_CG10-13_8_21_14_all_39_9</name>
    <dbReference type="NCBI Taxonomy" id="1974621"/>
    <lineage>
        <taxon>Bacteria</taxon>
        <taxon>Candidatus Kueneniibacteriota</taxon>
    </lineage>
</organism>
<sequence length="102" mass="12043">MLPINYTYKNLSERDKNFLTDYCLKKLDRFQTLMARFKQEECRLEVKAEAFATKAAYQVELILHLPSNILIAKEDDHTMIEATDLAVDKLIIQLRKLTDRHQ</sequence>
<dbReference type="Gene3D" id="3.30.160.100">
    <property type="entry name" value="Ribosome hibernation promotion factor-like"/>
    <property type="match status" value="1"/>
</dbReference>
<evidence type="ECO:0008006" key="3">
    <source>
        <dbReference type="Google" id="ProtNLM"/>
    </source>
</evidence>
<dbReference type="SUPFAM" id="SSF69754">
    <property type="entry name" value="Ribosome binding protein Y (YfiA homologue)"/>
    <property type="match status" value="1"/>
</dbReference>
<accession>A0A2H0CZK1</accession>
<evidence type="ECO:0000313" key="2">
    <source>
        <dbReference type="Proteomes" id="UP000230159"/>
    </source>
</evidence>